<gene>
    <name evidence="2" type="ORF">GFSPODELE1_LOCUS7855</name>
</gene>
<keyword evidence="1" id="KW-0812">Transmembrane</keyword>
<proteinExistence type="predicted"/>
<dbReference type="EMBL" id="OZ037949">
    <property type="protein sequence ID" value="CAL1710489.1"/>
    <property type="molecule type" value="Genomic_DNA"/>
</dbReference>
<sequence length="115" mass="13074">MVNWKDPAVEKVCAIIYSRMSAVLLGVYLWYFCVTFKTVEGALILRKLRFSLTLIPYFLGRYSTAVSVISDENRPAGSPEDERQSTFGLRQVTVVLLQTHKENKYATDSCTLRST</sequence>
<feature type="transmembrane region" description="Helical" evidence="1">
    <location>
        <begin position="12"/>
        <end position="31"/>
    </location>
</feature>
<accession>A0ABP1DU32</accession>
<organism evidence="2 3">
    <name type="scientific">Somion occarium</name>
    <dbReference type="NCBI Taxonomy" id="3059160"/>
    <lineage>
        <taxon>Eukaryota</taxon>
        <taxon>Fungi</taxon>
        <taxon>Dikarya</taxon>
        <taxon>Basidiomycota</taxon>
        <taxon>Agaricomycotina</taxon>
        <taxon>Agaricomycetes</taxon>
        <taxon>Polyporales</taxon>
        <taxon>Cerrenaceae</taxon>
        <taxon>Somion</taxon>
    </lineage>
</organism>
<dbReference type="Proteomes" id="UP001497453">
    <property type="component" value="Chromosome 6"/>
</dbReference>
<name>A0ABP1DU32_9APHY</name>
<evidence type="ECO:0000256" key="1">
    <source>
        <dbReference type="SAM" id="Phobius"/>
    </source>
</evidence>
<keyword evidence="3" id="KW-1185">Reference proteome</keyword>
<protein>
    <submittedName>
        <fullName evidence="2">Uncharacterized protein</fullName>
    </submittedName>
</protein>
<evidence type="ECO:0000313" key="3">
    <source>
        <dbReference type="Proteomes" id="UP001497453"/>
    </source>
</evidence>
<reference evidence="3" key="1">
    <citation type="submission" date="2024-04" db="EMBL/GenBank/DDBJ databases">
        <authorList>
            <person name="Shaw F."/>
            <person name="Minotto A."/>
        </authorList>
    </citation>
    <scope>NUCLEOTIDE SEQUENCE [LARGE SCALE GENOMIC DNA]</scope>
</reference>
<keyword evidence="1" id="KW-1133">Transmembrane helix</keyword>
<evidence type="ECO:0000313" key="2">
    <source>
        <dbReference type="EMBL" id="CAL1710489.1"/>
    </source>
</evidence>
<keyword evidence="1" id="KW-0472">Membrane</keyword>